<dbReference type="PANTHER" id="PTHR10088:SF5">
    <property type="entry name" value="N-ACETYLMURAMIC ACID 6-PHOSPHATE ETHERASE"/>
    <property type="match status" value="1"/>
</dbReference>
<reference evidence="5" key="1">
    <citation type="submission" date="2010-10" db="EMBL/GenBank/DDBJ databases">
        <title>Complete sequence of Enterobacter cloacae SCF1.</title>
        <authorList>
            <consortium name="US DOE Joint Genome Institute"/>
            <person name="Lucas S."/>
            <person name="Copeland A."/>
            <person name="Lapidus A."/>
            <person name="Cheng J.-F."/>
            <person name="Bruce D."/>
            <person name="Goodwin L."/>
            <person name="Pitluck S."/>
            <person name="Davenport K."/>
            <person name="Detter J.C."/>
            <person name="Han C."/>
            <person name="Tapia R."/>
            <person name="Land M."/>
            <person name="Hauser L."/>
            <person name="Chang Y.-J."/>
            <person name="Jeffries C."/>
            <person name="Kyrpides N."/>
            <person name="Ivanova N."/>
            <person name="Mikhailova N."/>
            <person name="DeAngelis K."/>
            <person name="Arkin A.P."/>
            <person name="Chivian D."/>
            <person name="Edwards B."/>
            <person name="Woo H."/>
            <person name="Hazen T.C."/>
            <person name="Woyke T."/>
        </authorList>
    </citation>
    <scope>NUCLEOTIDE SEQUENCE [LARGE SCALE GENOMIC DNA]</scope>
    <source>
        <strain evidence="5">SCF1</strain>
    </source>
</reference>
<dbReference type="InterPro" id="IPR005488">
    <property type="entry name" value="Etherase_MurQ"/>
</dbReference>
<protein>
    <recommendedName>
        <fullName evidence="3">SIS domain-containing protein</fullName>
    </recommendedName>
</protein>
<dbReference type="GO" id="GO:0046348">
    <property type="term" value="P:amino sugar catabolic process"/>
    <property type="evidence" value="ECO:0007669"/>
    <property type="project" value="InterPro"/>
</dbReference>
<dbReference type="InterPro" id="IPR001347">
    <property type="entry name" value="SIS_dom"/>
</dbReference>
<name>E3G140_ENTLS</name>
<evidence type="ECO:0000256" key="2">
    <source>
        <dbReference type="ARBA" id="ARBA00023277"/>
    </source>
</evidence>
<dbReference type="GO" id="GO:0097367">
    <property type="term" value="F:carbohydrate derivative binding"/>
    <property type="evidence" value="ECO:0007669"/>
    <property type="project" value="InterPro"/>
</dbReference>
<feature type="domain" description="SIS" evidence="3">
    <location>
        <begin position="61"/>
        <end position="221"/>
    </location>
</feature>
<evidence type="ECO:0000259" key="3">
    <source>
        <dbReference type="PROSITE" id="PS51464"/>
    </source>
</evidence>
<dbReference type="PANTHER" id="PTHR10088">
    <property type="entry name" value="GLUCOKINASE REGULATORY PROTEIN"/>
    <property type="match status" value="1"/>
</dbReference>
<dbReference type="CDD" id="cd05007">
    <property type="entry name" value="SIS_Etherase"/>
    <property type="match status" value="1"/>
</dbReference>
<dbReference type="GO" id="GO:0016803">
    <property type="term" value="F:ether hydrolase activity"/>
    <property type="evidence" value="ECO:0007669"/>
    <property type="project" value="TreeGrafter"/>
</dbReference>
<dbReference type="eggNOG" id="COG2103">
    <property type="taxonomic scope" value="Bacteria"/>
</dbReference>
<dbReference type="Gene3D" id="1.10.8.1080">
    <property type="match status" value="1"/>
</dbReference>
<gene>
    <name evidence="4" type="ordered locus">Entcl_1694</name>
</gene>
<dbReference type="GO" id="GO:0016835">
    <property type="term" value="F:carbon-oxygen lyase activity"/>
    <property type="evidence" value="ECO:0007669"/>
    <property type="project" value="InterPro"/>
</dbReference>
<keyword evidence="5" id="KW-1185">Reference proteome</keyword>
<dbReference type="Proteomes" id="UP000006872">
    <property type="component" value="Chromosome"/>
</dbReference>
<organism evidence="4 5">
    <name type="scientific">Enterobacter lignolyticus (strain SCF1)</name>
    <dbReference type="NCBI Taxonomy" id="701347"/>
    <lineage>
        <taxon>Bacteria</taxon>
        <taxon>Pseudomonadati</taxon>
        <taxon>Pseudomonadota</taxon>
        <taxon>Gammaproteobacteria</taxon>
        <taxon>Enterobacterales</taxon>
        <taxon>Enterobacteriaceae</taxon>
        <taxon>Pluralibacter</taxon>
    </lineage>
</organism>
<dbReference type="SUPFAM" id="SSF53697">
    <property type="entry name" value="SIS domain"/>
    <property type="match status" value="1"/>
</dbReference>
<evidence type="ECO:0000313" key="4">
    <source>
        <dbReference type="EMBL" id="ADO47954.1"/>
    </source>
</evidence>
<dbReference type="PROSITE" id="PS51464">
    <property type="entry name" value="SIS"/>
    <property type="match status" value="1"/>
</dbReference>
<dbReference type="STRING" id="701347.Entcl_1694"/>
<dbReference type="EMBL" id="CP002272">
    <property type="protein sequence ID" value="ADO47954.1"/>
    <property type="molecule type" value="Genomic_DNA"/>
</dbReference>
<dbReference type="HOGENOM" id="CLU_049049_1_1_6"/>
<evidence type="ECO:0000256" key="1">
    <source>
        <dbReference type="ARBA" id="ARBA00023239"/>
    </source>
</evidence>
<dbReference type="Gene3D" id="3.40.50.10490">
    <property type="entry name" value="Glucose-6-phosphate isomerase like protein, domain 1"/>
    <property type="match status" value="1"/>
</dbReference>
<dbReference type="GO" id="GO:0009254">
    <property type="term" value="P:peptidoglycan turnover"/>
    <property type="evidence" value="ECO:0007669"/>
    <property type="project" value="TreeGrafter"/>
</dbReference>
<dbReference type="KEGG" id="esc:Entcl_1694"/>
<sequence length="310" mass="33062">MEVCMSSKATGSMMERRNTCTENIDKLSTEDMLATILQDDRAIADAIAVCLPDITRLVDNAIATLSRGGRLVIVGAGASGRAAMQAACEYAPEAHHAVIGLIAGGADALLQAREAAASDYERGINDLQTLDFNSNDMLLGLSVSGKTPWVWGALRYAGSLGATVATITQNAASEVAQLADIVIAPQTGPEVVVGFANPKARLAQRQILNMLSTALAVRTGRVYSNLRVDINAADTHWAERQIAIVMEAAQCPRAEAKRALESCNHSCRTAILMLLTGLDAWHARDLLADNNEHLRMALQEAKGRTAMTTH</sequence>
<keyword evidence="1" id="KW-0456">Lyase</keyword>
<evidence type="ECO:0000313" key="5">
    <source>
        <dbReference type="Proteomes" id="UP000006872"/>
    </source>
</evidence>
<dbReference type="NCBIfam" id="NF009222">
    <property type="entry name" value="PRK12570.1"/>
    <property type="match status" value="1"/>
</dbReference>
<dbReference type="InterPro" id="IPR046348">
    <property type="entry name" value="SIS_dom_sf"/>
</dbReference>
<dbReference type="NCBIfam" id="NF003915">
    <property type="entry name" value="PRK05441.1"/>
    <property type="match status" value="1"/>
</dbReference>
<dbReference type="InterPro" id="IPR040190">
    <property type="entry name" value="MURQ/GCKR"/>
</dbReference>
<dbReference type="AlphaFoldDB" id="E3G140"/>
<reference evidence="4 5" key="2">
    <citation type="journal article" date="2011" name="Stand. Genomic Sci.">
        <title>Complete genome sequence of 'Enterobacter lignolyticus' SCF1.</title>
        <authorList>
            <person name="Deangelis K.M."/>
            <person name="D'Haeseleer P."/>
            <person name="Chivian D."/>
            <person name="Fortney J.L."/>
            <person name="Khudyakov J."/>
            <person name="Simmons B."/>
            <person name="Woo H."/>
            <person name="Arkin A.P."/>
            <person name="Davenport K.W."/>
            <person name="Goodwin L."/>
            <person name="Chen A."/>
            <person name="Ivanova N."/>
            <person name="Kyrpides N.C."/>
            <person name="Mavromatis K."/>
            <person name="Woyke T."/>
            <person name="Hazen T.C."/>
        </authorList>
    </citation>
    <scope>NUCLEOTIDE SEQUENCE [LARGE SCALE GENOMIC DNA]</scope>
    <source>
        <strain evidence="4 5">SCF1</strain>
    </source>
</reference>
<accession>E3G140</accession>
<proteinExistence type="predicted"/>
<keyword evidence="2" id="KW-0119">Carbohydrate metabolism</keyword>
<dbReference type="Pfam" id="PF22645">
    <property type="entry name" value="GKRP_SIS_N"/>
    <property type="match status" value="1"/>
</dbReference>